<evidence type="ECO:0000313" key="2">
    <source>
        <dbReference type="Proteomes" id="UP001187192"/>
    </source>
</evidence>
<dbReference type="EMBL" id="BTGU01000080">
    <property type="protein sequence ID" value="GMN58754.1"/>
    <property type="molecule type" value="Genomic_DNA"/>
</dbReference>
<comment type="caution">
    <text evidence="1">The sequence shown here is derived from an EMBL/GenBank/DDBJ whole genome shotgun (WGS) entry which is preliminary data.</text>
</comment>
<name>A0AA88DPZ3_FICCA</name>
<proteinExistence type="predicted"/>
<organism evidence="1 2">
    <name type="scientific">Ficus carica</name>
    <name type="common">Common fig</name>
    <dbReference type="NCBI Taxonomy" id="3494"/>
    <lineage>
        <taxon>Eukaryota</taxon>
        <taxon>Viridiplantae</taxon>
        <taxon>Streptophyta</taxon>
        <taxon>Embryophyta</taxon>
        <taxon>Tracheophyta</taxon>
        <taxon>Spermatophyta</taxon>
        <taxon>Magnoliopsida</taxon>
        <taxon>eudicotyledons</taxon>
        <taxon>Gunneridae</taxon>
        <taxon>Pentapetalae</taxon>
        <taxon>rosids</taxon>
        <taxon>fabids</taxon>
        <taxon>Rosales</taxon>
        <taxon>Moraceae</taxon>
        <taxon>Ficeae</taxon>
        <taxon>Ficus</taxon>
    </lineage>
</organism>
<accession>A0AA88DPZ3</accession>
<sequence>MPRSSPGRSNFSPTQTAILSLLNWPSIEGGHKVQQSELLIGCERRRSATIASMAMAAAWRSLDLGLICD</sequence>
<keyword evidence="2" id="KW-1185">Reference proteome</keyword>
<reference evidence="1" key="1">
    <citation type="submission" date="2023-07" db="EMBL/GenBank/DDBJ databases">
        <title>draft genome sequence of fig (Ficus carica).</title>
        <authorList>
            <person name="Takahashi T."/>
            <person name="Nishimura K."/>
        </authorList>
    </citation>
    <scope>NUCLEOTIDE SEQUENCE</scope>
</reference>
<evidence type="ECO:0000313" key="1">
    <source>
        <dbReference type="EMBL" id="GMN58754.1"/>
    </source>
</evidence>
<dbReference type="Proteomes" id="UP001187192">
    <property type="component" value="Unassembled WGS sequence"/>
</dbReference>
<dbReference type="AlphaFoldDB" id="A0AA88DPZ3"/>
<protein>
    <submittedName>
        <fullName evidence="1">Uncharacterized protein</fullName>
    </submittedName>
</protein>
<gene>
    <name evidence="1" type="ORF">TIFTF001_027864</name>
</gene>